<evidence type="ECO:0000256" key="2">
    <source>
        <dbReference type="SAM" id="SignalP"/>
    </source>
</evidence>
<dbReference type="PANTHER" id="PTHR40593:SF1">
    <property type="entry name" value="PENICILLIN-BINDING PROTEIN ACTIVATOR LPOB"/>
    <property type="match status" value="1"/>
</dbReference>
<organism evidence="3 4">
    <name type="scientific">Achromobacter pulmonis</name>
    <dbReference type="NCBI Taxonomy" id="1389932"/>
    <lineage>
        <taxon>Bacteria</taxon>
        <taxon>Pseudomonadati</taxon>
        <taxon>Pseudomonadota</taxon>
        <taxon>Betaproteobacteria</taxon>
        <taxon>Burkholderiales</taxon>
        <taxon>Alcaligenaceae</taxon>
        <taxon>Achromobacter</taxon>
    </lineage>
</organism>
<dbReference type="GO" id="GO:0009252">
    <property type="term" value="P:peptidoglycan biosynthetic process"/>
    <property type="evidence" value="ECO:0007669"/>
    <property type="project" value="TreeGrafter"/>
</dbReference>
<evidence type="ECO:0000256" key="1">
    <source>
        <dbReference type="NCBIfam" id="TIGR02722"/>
    </source>
</evidence>
<dbReference type="Proteomes" id="UP000494203">
    <property type="component" value="Unassembled WGS sequence"/>
</dbReference>
<dbReference type="InterPro" id="IPR014094">
    <property type="entry name" value="LpoB"/>
</dbReference>
<keyword evidence="2" id="KW-0732">Signal</keyword>
<feature type="signal peptide" evidence="2">
    <location>
        <begin position="1"/>
        <end position="18"/>
    </location>
</feature>
<evidence type="ECO:0000313" key="3">
    <source>
        <dbReference type="EMBL" id="CAB3854628.1"/>
    </source>
</evidence>
<protein>
    <recommendedName>
        <fullName evidence="1">Penicillin-binding protein activator LpoB</fullName>
    </recommendedName>
</protein>
<keyword evidence="4" id="KW-1185">Reference proteome</keyword>
<feature type="chain" id="PRO_5028884917" description="Penicillin-binding protein activator LpoB" evidence="2">
    <location>
        <begin position="19"/>
        <end position="202"/>
    </location>
</feature>
<dbReference type="GO" id="GO:0030234">
    <property type="term" value="F:enzyme regulator activity"/>
    <property type="evidence" value="ECO:0007669"/>
    <property type="project" value="TreeGrafter"/>
</dbReference>
<dbReference type="EMBL" id="CADIKZ010000004">
    <property type="protein sequence ID" value="CAB3854628.1"/>
    <property type="molecule type" value="Genomic_DNA"/>
</dbReference>
<dbReference type="AlphaFoldDB" id="A0A6S7CMS8"/>
<dbReference type="Gene3D" id="3.40.50.10610">
    <property type="entry name" value="ABC-type transport auxiliary lipoprotein component"/>
    <property type="match status" value="1"/>
</dbReference>
<evidence type="ECO:0000313" key="4">
    <source>
        <dbReference type="Proteomes" id="UP000494203"/>
    </source>
</evidence>
<dbReference type="NCBIfam" id="TIGR02722">
    <property type="entry name" value="lp"/>
    <property type="match status" value="1"/>
</dbReference>
<accession>A0A6S7CMS8</accession>
<dbReference type="Pfam" id="PF13036">
    <property type="entry name" value="LpoB"/>
    <property type="match status" value="1"/>
</dbReference>
<sequence length="202" mass="22354">MHSILFRRLLTGASVSSALLLAGCQTMQPTVDSSSGVSYGDAKAVETVSNEFGSTDLQMIAEKMTGSLLESPVLTGRPTLTLAPVRNKTSEYIDTKSIMNTIQTRLVKSGKVRFTRSMDEMQPGVEELQRQNQSGLYKNQGRAKMGNMVGAKYALEGEIGSIVKRAGGVKDVYYKMTLKLYDVQEGTIEWQEEKEIRKTTRR</sequence>
<dbReference type="GO" id="GO:0031241">
    <property type="term" value="C:periplasmic side of cell outer membrane"/>
    <property type="evidence" value="ECO:0007669"/>
    <property type="project" value="TreeGrafter"/>
</dbReference>
<reference evidence="3 4" key="1">
    <citation type="submission" date="2020-04" db="EMBL/GenBank/DDBJ databases">
        <authorList>
            <person name="De Canck E."/>
        </authorList>
    </citation>
    <scope>NUCLEOTIDE SEQUENCE [LARGE SCALE GENOMIC DNA]</scope>
    <source>
        <strain evidence="3 4">LMG 26788</strain>
    </source>
</reference>
<name>A0A6S7CMS8_9BURK</name>
<dbReference type="PROSITE" id="PS51257">
    <property type="entry name" value="PROKAR_LIPOPROTEIN"/>
    <property type="match status" value="1"/>
</dbReference>
<proteinExistence type="predicted"/>
<gene>
    <name evidence="3" type="ORF">LMG26788_01944</name>
</gene>
<dbReference type="PANTHER" id="PTHR40593">
    <property type="entry name" value="PENICILLIN-BINDING PROTEIN ACTIVATOR LPOB"/>
    <property type="match status" value="1"/>
</dbReference>